<dbReference type="Gene3D" id="3.40.50.720">
    <property type="entry name" value="NAD(P)-binding Rossmann-like Domain"/>
    <property type="match status" value="1"/>
</dbReference>
<dbReference type="InterPro" id="IPR010080">
    <property type="entry name" value="Thioester_reductase-like_dom"/>
</dbReference>
<dbReference type="AlphaFoldDB" id="A0A486D459"/>
<dbReference type="EMBL" id="CAAHCV010000002">
    <property type="protein sequence ID" value="VGL62689.1"/>
    <property type="molecule type" value="Genomic_DNA"/>
</dbReference>
<feature type="domain" description="Thioester reductase (TE)" evidence="3">
    <location>
        <begin position="9"/>
        <end position="247"/>
    </location>
</feature>
<dbReference type="RefSeq" id="WP_064145313.1">
    <property type="nucleotide sequence ID" value="NZ_CAAGZC010000003.1"/>
</dbReference>
<dbReference type="Proteomes" id="UP000245817">
    <property type="component" value="Unassembled WGS sequence"/>
</dbReference>
<evidence type="ECO:0000313" key="4">
    <source>
        <dbReference type="EMBL" id="PVU60766.1"/>
    </source>
</evidence>
<evidence type="ECO:0000313" key="5">
    <source>
        <dbReference type="EMBL" id="VGL62689.1"/>
    </source>
</evidence>
<evidence type="ECO:0000256" key="2">
    <source>
        <dbReference type="ARBA" id="ARBA00022553"/>
    </source>
</evidence>
<keyword evidence="1" id="KW-0596">Phosphopantetheine</keyword>
<evidence type="ECO:0000256" key="1">
    <source>
        <dbReference type="ARBA" id="ARBA00022450"/>
    </source>
</evidence>
<dbReference type="PANTHER" id="PTHR44845:SF6">
    <property type="entry name" value="BETA-ALANINE-ACTIVATING ENZYME"/>
    <property type="match status" value="1"/>
</dbReference>
<dbReference type="Pfam" id="PF07993">
    <property type="entry name" value="NAD_binding_4"/>
    <property type="match status" value="1"/>
</dbReference>
<keyword evidence="2" id="KW-0597">Phosphoprotein</keyword>
<sequence length="380" mass="42941">MHSKKNVLLTGATGFIGSYLLADLLENKDIGRIYILSRKVDKNNEKERLFTAFEKFSVPGHEQLAAATNISVIEGDITQPRLGISDAAFEELCSEVDVIHHIAARVNHIRPYEVLKAPNVDSVADIISIAQKGRDKIVNFVSTLGSAAKKDKDGRYVEAFPGNAVLNSDMGYLLSKWESERLLEKFQDQGGKVNLFWLGYISGHSHTGASLFTDNQFMLFIKSCIQLGYAPVLPRMINFTPVDYTTAIMAQPRYMSEGGDVLNLFNYSGLISWEDIVSWLNLRGYKIETTEFYDWQKKLLADNESNALFRFLPLYGVDGSHDKILRFGREIDKFDFHNTMAATERLAYKLPALRYELLDTYLRYLQSVDFLPVPHAVNAA</sequence>
<gene>
    <name evidence="5" type="primary">lgrD_1</name>
    <name evidence="4" type="ORF">CP554_20790</name>
    <name evidence="5" type="ORF">SAMEA4873652_00919</name>
</gene>
<dbReference type="SUPFAM" id="SSF51735">
    <property type="entry name" value="NAD(P)-binding Rossmann-fold domains"/>
    <property type="match status" value="1"/>
</dbReference>
<dbReference type="CDD" id="cd05235">
    <property type="entry name" value="SDR_e1"/>
    <property type="match status" value="1"/>
</dbReference>
<dbReference type="NCBIfam" id="TIGR01746">
    <property type="entry name" value="Thioester-redct"/>
    <property type="match status" value="1"/>
</dbReference>
<evidence type="ECO:0000313" key="6">
    <source>
        <dbReference type="Proteomes" id="UP000245817"/>
    </source>
</evidence>
<evidence type="ECO:0000259" key="3">
    <source>
        <dbReference type="Pfam" id="PF07993"/>
    </source>
</evidence>
<dbReference type="PANTHER" id="PTHR44845">
    <property type="entry name" value="CARRIER DOMAIN-CONTAINING PROTEIN"/>
    <property type="match status" value="1"/>
</dbReference>
<protein>
    <submittedName>
        <fullName evidence="4">Polyketide synthase</fullName>
    </submittedName>
    <submittedName>
        <fullName evidence="5">Thioester reductase domain-containing protein</fullName>
    </submittedName>
</protein>
<proteinExistence type="predicted"/>
<reference evidence="5" key="2">
    <citation type="submission" date="2019-03" db="EMBL/GenBank/DDBJ databases">
        <authorList>
            <consortium name="Pathogen Informatics"/>
        </authorList>
    </citation>
    <scope>NUCLEOTIDE SEQUENCE</scope>
    <source>
        <strain evidence="5">5012STDY7626450</strain>
    </source>
</reference>
<dbReference type="InterPro" id="IPR036291">
    <property type="entry name" value="NAD(P)-bd_dom_sf"/>
</dbReference>
<dbReference type="EMBL" id="PCFF01000030">
    <property type="protein sequence ID" value="PVU60766.1"/>
    <property type="molecule type" value="Genomic_DNA"/>
</dbReference>
<reference evidence="4 6" key="1">
    <citation type="submission" date="2017-09" db="EMBL/GenBank/DDBJ databases">
        <title>Molecular Epidemiology of Livestock-Associated Methicillin Resistant Staphylococcus aureus (LA-MRSA) and Extended-Spectrum Beta-Lactamase (ESBL)-Producing Enterobacteriaceae in Pigs and Exposed Workers in Cameroon and South Africa.</title>
        <authorList>
            <person name="Founou L."/>
            <person name="Founou R.C."/>
            <person name="Allam M."/>
            <person name="Ismail A."/>
            <person name="Essack S.Y."/>
        </authorList>
    </citation>
    <scope>NUCLEOTIDE SEQUENCE [LARGE SCALE GENOMIC DNA]</scope>
    <source>
        <strain evidence="4 6">HH516E4IA</strain>
    </source>
</reference>
<organism evidence="5">
    <name type="scientific">Klebsiella pneumoniae</name>
    <dbReference type="NCBI Taxonomy" id="573"/>
    <lineage>
        <taxon>Bacteria</taxon>
        <taxon>Pseudomonadati</taxon>
        <taxon>Pseudomonadota</taxon>
        <taxon>Gammaproteobacteria</taxon>
        <taxon>Enterobacterales</taxon>
        <taxon>Enterobacteriaceae</taxon>
        <taxon>Klebsiella/Raoultella group</taxon>
        <taxon>Klebsiella</taxon>
        <taxon>Klebsiella pneumoniae complex</taxon>
    </lineage>
</organism>
<name>A0A486D459_KLEPN</name>
<accession>A0A486D459</accession>
<dbReference type="InterPro" id="IPR013120">
    <property type="entry name" value="FAR_NAD-bd"/>
</dbReference>